<gene>
    <name evidence="3" type="ORF">KDL01_33220</name>
</gene>
<evidence type="ECO:0000256" key="1">
    <source>
        <dbReference type="SAM" id="MobiDB-lite"/>
    </source>
</evidence>
<dbReference type="GO" id="GO:0004197">
    <property type="term" value="F:cysteine-type endopeptidase activity"/>
    <property type="evidence" value="ECO:0007669"/>
    <property type="project" value="InterPro"/>
</dbReference>
<accession>A0A941IW08</accession>
<evidence type="ECO:0000313" key="4">
    <source>
        <dbReference type="Proteomes" id="UP000675781"/>
    </source>
</evidence>
<proteinExistence type="predicted"/>
<evidence type="ECO:0000259" key="2">
    <source>
        <dbReference type="Pfam" id="PF00656"/>
    </source>
</evidence>
<feature type="domain" description="Peptidase C14 caspase" evidence="2">
    <location>
        <begin position="8"/>
        <end position="224"/>
    </location>
</feature>
<dbReference type="InterPro" id="IPR011600">
    <property type="entry name" value="Pept_C14_caspase"/>
</dbReference>
<name>A0A941IW08_9ACTN</name>
<dbReference type="Proteomes" id="UP000675781">
    <property type="component" value="Unassembled WGS sequence"/>
</dbReference>
<dbReference type="NCBIfam" id="NF047832">
    <property type="entry name" value="caspase_w_EACC1"/>
    <property type="match status" value="1"/>
</dbReference>
<dbReference type="RefSeq" id="WP_212532642.1">
    <property type="nucleotide sequence ID" value="NZ_JAGSOG010000265.1"/>
</dbReference>
<protein>
    <submittedName>
        <fullName evidence="3">Caspase family protein</fullName>
    </submittedName>
</protein>
<sequence>MDRDLSRSRAILIGNARYSEHPRIPDLPAARGSVTAMAELLTSELCGWPAERVTTLVDVAAPHELARRVLAEVREAQDVLLVYYVGHGMRTLDGQLALALGDTDPHPEALPHTAMLYDNLTKIMRGCRAATKLVILDCCHAELGNRANYVFQSADIAEVYPVDGLYYIGASARDKKAKAPLTGEPTYFTQALLDVVHAGIPRLPATLRLDQIFLEMRGRLLRASLPEPVEAGTRGARQYPFARNAAGLEEPPSADHPKETAGARLSAFTRAKVAVPSLVVVLALAAVLATRPWTGGSTHLSTPPSSPTATHTGVPATTTTPKPAYQQTVGTGCTHTVDAAFEPQPDVPYTAWATVPATGTVPTTTCANNLLYTEPTTKTAPDRWMNYAQWIFSDVPTHEACTFDIYIAPSTYSQYDAKYFWATNEKSGNDDVGNSFKLPQAELHGIWRTQTAGPFPTGKAVLNLVDSRTSGSREPMTASLVTLTCN</sequence>
<reference evidence="3" key="1">
    <citation type="submission" date="2021-04" db="EMBL/GenBank/DDBJ databases">
        <title>Genome based classification of Actinospica acidithermotolerans sp. nov., an actinobacterium isolated from an Indonesian hot spring.</title>
        <authorList>
            <person name="Kusuma A.B."/>
            <person name="Putra K.E."/>
            <person name="Nafisah S."/>
            <person name="Loh J."/>
            <person name="Nouioui I."/>
            <person name="Goodfellow M."/>
        </authorList>
    </citation>
    <scope>NUCLEOTIDE SEQUENCE</scope>
    <source>
        <strain evidence="3">CSCA 57</strain>
    </source>
</reference>
<dbReference type="Gene3D" id="3.40.50.1460">
    <property type="match status" value="1"/>
</dbReference>
<dbReference type="InterPro" id="IPR029030">
    <property type="entry name" value="Caspase-like_dom_sf"/>
</dbReference>
<dbReference type="SUPFAM" id="SSF52129">
    <property type="entry name" value="Caspase-like"/>
    <property type="match status" value="1"/>
</dbReference>
<organism evidence="3 4">
    <name type="scientific">Actinospica durhamensis</name>
    <dbReference type="NCBI Taxonomy" id="1508375"/>
    <lineage>
        <taxon>Bacteria</taxon>
        <taxon>Bacillati</taxon>
        <taxon>Actinomycetota</taxon>
        <taxon>Actinomycetes</taxon>
        <taxon>Catenulisporales</taxon>
        <taxon>Actinospicaceae</taxon>
        <taxon>Actinospica</taxon>
    </lineage>
</organism>
<dbReference type="AlphaFoldDB" id="A0A941IW08"/>
<feature type="region of interest" description="Disordered" evidence="1">
    <location>
        <begin position="293"/>
        <end position="329"/>
    </location>
</feature>
<dbReference type="Pfam" id="PF00656">
    <property type="entry name" value="Peptidase_C14"/>
    <property type="match status" value="1"/>
</dbReference>
<dbReference type="GO" id="GO:0006508">
    <property type="term" value="P:proteolysis"/>
    <property type="evidence" value="ECO:0007669"/>
    <property type="project" value="InterPro"/>
</dbReference>
<comment type="caution">
    <text evidence="3">The sequence shown here is derived from an EMBL/GenBank/DDBJ whole genome shotgun (WGS) entry which is preliminary data.</text>
</comment>
<feature type="compositionally biased region" description="Low complexity" evidence="1">
    <location>
        <begin position="293"/>
        <end position="324"/>
    </location>
</feature>
<dbReference type="EMBL" id="JAGSOG010000265">
    <property type="protein sequence ID" value="MBR7838181.1"/>
    <property type="molecule type" value="Genomic_DNA"/>
</dbReference>
<keyword evidence="4" id="KW-1185">Reference proteome</keyword>
<evidence type="ECO:0000313" key="3">
    <source>
        <dbReference type="EMBL" id="MBR7838181.1"/>
    </source>
</evidence>